<protein>
    <recommendedName>
        <fullName evidence="2">DUF3244 domain-containing protein</fullName>
    </recommendedName>
</protein>
<reference evidence="1" key="1">
    <citation type="journal article" date="2014" name="Genome Biol. Evol.">
        <title>Pangenome evidence for extensive interdomain horizontal transfer affecting lineage core and shell genes in uncultured planktonic thaumarchaeota and euryarchaeota.</title>
        <authorList>
            <person name="Deschamps P."/>
            <person name="Zivanovic Y."/>
            <person name="Moreira D."/>
            <person name="Rodriguez-Valera F."/>
            <person name="Lopez-Garcia P."/>
        </authorList>
    </citation>
    <scope>NUCLEOTIDE SEQUENCE</scope>
</reference>
<accession>A0A075I014</accession>
<name>A0A075I014_9ARCH</name>
<evidence type="ECO:0008006" key="2">
    <source>
        <dbReference type="Google" id="ProtNLM"/>
    </source>
</evidence>
<dbReference type="EMBL" id="KF901136">
    <property type="protein sequence ID" value="AIF19373.1"/>
    <property type="molecule type" value="Genomic_DNA"/>
</dbReference>
<organism evidence="1">
    <name type="scientific">uncultured marine thaumarchaeote KM3_86_F11</name>
    <dbReference type="NCBI Taxonomy" id="1456322"/>
    <lineage>
        <taxon>Archaea</taxon>
        <taxon>Nitrososphaerota</taxon>
        <taxon>environmental samples</taxon>
    </lineage>
</organism>
<dbReference type="AlphaFoldDB" id="A0A075I014"/>
<evidence type="ECO:0000313" key="1">
    <source>
        <dbReference type="EMBL" id="AIF19373.1"/>
    </source>
</evidence>
<proteinExistence type="predicted"/>
<sequence>MNKGNVLLNKLNKKNVSVILFILIAVFIFSLRANAINLSTEYTSDLESHIRNIPSDQLYNTSFVHEVPVSIFTIEGNGKSIDVKYVTLVNLISGTHSVDLNDLDGFDSIKTKNYYLPGSYTVYVTIEDSVLHLEYERYIGRLGKV</sequence>